<name>A0A915L5T6_ROMCU</name>
<reference evidence="4" key="1">
    <citation type="submission" date="2022-11" db="UniProtKB">
        <authorList>
            <consortium name="WormBaseParasite"/>
        </authorList>
    </citation>
    <scope>IDENTIFICATION</scope>
</reference>
<evidence type="ECO:0000313" key="4">
    <source>
        <dbReference type="WBParaSite" id="nRc.2.0.1.t46445-RA"/>
    </source>
</evidence>
<evidence type="ECO:0000256" key="1">
    <source>
        <dbReference type="SAM" id="MobiDB-lite"/>
    </source>
</evidence>
<feature type="chain" id="PRO_5037942946" evidence="2">
    <location>
        <begin position="22"/>
        <end position="179"/>
    </location>
</feature>
<feature type="compositionally biased region" description="Acidic residues" evidence="1">
    <location>
        <begin position="96"/>
        <end position="110"/>
    </location>
</feature>
<keyword evidence="3" id="KW-1185">Reference proteome</keyword>
<sequence length="179" mass="20702">MFPKKLSSVSYFLLIIYFVKASHDLINDSSVDETSANSFGNSQTVSAKRQEVSTNKFFQPSSTIELSDDSTERKRRRKTSRKVEKRTTMTPIQLENDVENENDHEDDETETTIWKSKSTRKRIIKRRTTKTPKRLDVNKFGELIDALDTRRESAKRLLAALSDLLNRVDDDTKVKIDLN</sequence>
<feature type="compositionally biased region" description="Polar residues" evidence="1">
    <location>
        <begin position="31"/>
        <end position="65"/>
    </location>
</feature>
<organism evidence="3 4">
    <name type="scientific">Romanomermis culicivorax</name>
    <name type="common">Nematode worm</name>
    <dbReference type="NCBI Taxonomy" id="13658"/>
    <lineage>
        <taxon>Eukaryota</taxon>
        <taxon>Metazoa</taxon>
        <taxon>Ecdysozoa</taxon>
        <taxon>Nematoda</taxon>
        <taxon>Enoplea</taxon>
        <taxon>Dorylaimia</taxon>
        <taxon>Mermithida</taxon>
        <taxon>Mermithoidea</taxon>
        <taxon>Mermithidae</taxon>
        <taxon>Romanomermis</taxon>
    </lineage>
</organism>
<keyword evidence="2" id="KW-0732">Signal</keyword>
<dbReference type="WBParaSite" id="nRc.2.0.1.t46445-RA">
    <property type="protein sequence ID" value="nRc.2.0.1.t46445-RA"/>
    <property type="gene ID" value="nRc.2.0.1.g46445"/>
</dbReference>
<feature type="region of interest" description="Disordered" evidence="1">
    <location>
        <begin position="31"/>
        <end position="111"/>
    </location>
</feature>
<proteinExistence type="predicted"/>
<dbReference type="AlphaFoldDB" id="A0A915L5T6"/>
<evidence type="ECO:0000256" key="2">
    <source>
        <dbReference type="SAM" id="SignalP"/>
    </source>
</evidence>
<feature type="signal peptide" evidence="2">
    <location>
        <begin position="1"/>
        <end position="21"/>
    </location>
</feature>
<accession>A0A915L5T6</accession>
<dbReference type="Proteomes" id="UP000887565">
    <property type="component" value="Unplaced"/>
</dbReference>
<protein>
    <submittedName>
        <fullName evidence="4">Uncharacterized protein</fullName>
    </submittedName>
</protein>
<evidence type="ECO:0000313" key="3">
    <source>
        <dbReference type="Proteomes" id="UP000887565"/>
    </source>
</evidence>